<evidence type="ECO:0000256" key="5">
    <source>
        <dbReference type="ARBA" id="ARBA00022777"/>
    </source>
</evidence>
<dbReference type="PROSITE" id="PS50011">
    <property type="entry name" value="PROTEIN_KINASE_DOM"/>
    <property type="match status" value="1"/>
</dbReference>
<dbReference type="SUPFAM" id="SSF56112">
    <property type="entry name" value="Protein kinase-like (PK-like)"/>
    <property type="match status" value="1"/>
</dbReference>
<dbReference type="SMART" id="SM00220">
    <property type="entry name" value="S_TKc"/>
    <property type="match status" value="1"/>
</dbReference>
<evidence type="ECO:0000256" key="3">
    <source>
        <dbReference type="ARBA" id="ARBA00022679"/>
    </source>
</evidence>
<dbReference type="InterPro" id="IPR050591">
    <property type="entry name" value="GSK-3"/>
</dbReference>
<dbReference type="GeneID" id="94834895"/>
<dbReference type="OrthoDB" id="272141at2759"/>
<comment type="similarity">
    <text evidence="1">Belongs to the protein kinase superfamily. CMGC Ser/Thr protein kinase family. GSK-3 subfamily.</text>
</comment>
<keyword evidence="6 7" id="KW-0067">ATP-binding</keyword>
<dbReference type="FunFam" id="1.10.510.10:FF:000624">
    <property type="entry name" value="Mitogen-activated protein kinase"/>
    <property type="match status" value="1"/>
</dbReference>
<protein>
    <submittedName>
        <fullName evidence="10">Glycogen synthase kinase 3</fullName>
    </submittedName>
</protein>
<dbReference type="InterPro" id="IPR000719">
    <property type="entry name" value="Prot_kinase_dom"/>
</dbReference>
<evidence type="ECO:0000256" key="2">
    <source>
        <dbReference type="ARBA" id="ARBA00022527"/>
    </source>
</evidence>
<dbReference type="Pfam" id="PF00069">
    <property type="entry name" value="Pkinase"/>
    <property type="match status" value="1"/>
</dbReference>
<dbReference type="AlphaFoldDB" id="A0A1J4KKY0"/>
<proteinExistence type="inferred from homology"/>
<dbReference type="InterPro" id="IPR011009">
    <property type="entry name" value="Kinase-like_dom_sf"/>
</dbReference>
<dbReference type="EMBL" id="MLAK01000576">
    <property type="protein sequence ID" value="OHT11883.1"/>
    <property type="molecule type" value="Genomic_DNA"/>
</dbReference>
<keyword evidence="4 7" id="KW-0547">Nucleotide-binding</keyword>
<feature type="binding site" evidence="7">
    <location>
        <position position="78"/>
    </location>
    <ligand>
        <name>ATP</name>
        <dbReference type="ChEBI" id="CHEBI:30616"/>
    </ligand>
</feature>
<keyword evidence="2 8" id="KW-0723">Serine/threonine-protein kinase</keyword>
<dbReference type="PANTHER" id="PTHR24057:SF0">
    <property type="entry name" value="PROTEIN KINASE SHAGGY-RELATED"/>
    <property type="match status" value="1"/>
</dbReference>
<evidence type="ECO:0000259" key="9">
    <source>
        <dbReference type="PROSITE" id="PS50011"/>
    </source>
</evidence>
<evidence type="ECO:0000256" key="1">
    <source>
        <dbReference type="ARBA" id="ARBA00005527"/>
    </source>
</evidence>
<evidence type="ECO:0000313" key="10">
    <source>
        <dbReference type="EMBL" id="OHT11883.1"/>
    </source>
</evidence>
<dbReference type="PROSITE" id="PS00108">
    <property type="entry name" value="PROTEIN_KINASE_ST"/>
    <property type="match status" value="1"/>
</dbReference>
<dbReference type="GO" id="GO:0005524">
    <property type="term" value="F:ATP binding"/>
    <property type="evidence" value="ECO:0007669"/>
    <property type="project" value="UniProtKB-UniRule"/>
</dbReference>
<dbReference type="InterPro" id="IPR017441">
    <property type="entry name" value="Protein_kinase_ATP_BS"/>
</dbReference>
<dbReference type="Gene3D" id="3.30.200.20">
    <property type="entry name" value="Phosphorylase Kinase, domain 1"/>
    <property type="match status" value="1"/>
</dbReference>
<dbReference type="RefSeq" id="XP_068365019.1">
    <property type="nucleotide sequence ID" value="XM_068500191.1"/>
</dbReference>
<evidence type="ECO:0000256" key="8">
    <source>
        <dbReference type="RuleBase" id="RU000304"/>
    </source>
</evidence>
<dbReference type="Gene3D" id="1.10.510.10">
    <property type="entry name" value="Transferase(Phosphotransferase) domain 1"/>
    <property type="match status" value="1"/>
</dbReference>
<gene>
    <name evidence="10" type="primary">GSK3</name>
    <name evidence="10" type="ORF">TRFO_18453</name>
</gene>
<dbReference type="VEuPathDB" id="TrichDB:TRFO_18453"/>
<dbReference type="GO" id="GO:0005634">
    <property type="term" value="C:nucleus"/>
    <property type="evidence" value="ECO:0007669"/>
    <property type="project" value="TreeGrafter"/>
</dbReference>
<dbReference type="Proteomes" id="UP000179807">
    <property type="component" value="Unassembled WGS sequence"/>
</dbReference>
<dbReference type="GO" id="GO:0007165">
    <property type="term" value="P:signal transduction"/>
    <property type="evidence" value="ECO:0007669"/>
    <property type="project" value="TreeGrafter"/>
</dbReference>
<dbReference type="PROSITE" id="PS00107">
    <property type="entry name" value="PROTEIN_KINASE_ATP"/>
    <property type="match status" value="1"/>
</dbReference>
<dbReference type="InterPro" id="IPR039192">
    <property type="entry name" value="STKc_GSK3"/>
</dbReference>
<evidence type="ECO:0000256" key="7">
    <source>
        <dbReference type="PROSITE-ProRule" id="PRU10141"/>
    </source>
</evidence>
<dbReference type="GO" id="GO:0005737">
    <property type="term" value="C:cytoplasm"/>
    <property type="evidence" value="ECO:0007669"/>
    <property type="project" value="TreeGrafter"/>
</dbReference>
<dbReference type="GO" id="GO:0004674">
    <property type="term" value="F:protein serine/threonine kinase activity"/>
    <property type="evidence" value="ECO:0007669"/>
    <property type="project" value="UniProtKB-KW"/>
</dbReference>
<dbReference type="InterPro" id="IPR008271">
    <property type="entry name" value="Ser/Thr_kinase_AS"/>
</dbReference>
<evidence type="ECO:0000256" key="6">
    <source>
        <dbReference type="ARBA" id="ARBA00022840"/>
    </source>
</evidence>
<organism evidence="10 11">
    <name type="scientific">Tritrichomonas foetus</name>
    <dbReference type="NCBI Taxonomy" id="1144522"/>
    <lineage>
        <taxon>Eukaryota</taxon>
        <taxon>Metamonada</taxon>
        <taxon>Parabasalia</taxon>
        <taxon>Tritrichomonadida</taxon>
        <taxon>Tritrichomonadidae</taxon>
        <taxon>Tritrichomonas</taxon>
    </lineage>
</organism>
<keyword evidence="11" id="KW-1185">Reference proteome</keyword>
<evidence type="ECO:0000313" key="11">
    <source>
        <dbReference type="Proteomes" id="UP000179807"/>
    </source>
</evidence>
<accession>A0A1J4KKY0</accession>
<sequence>MMTNLSFNLWLKFFSSDLKMRPKFSNQANQQSNNRITTNTINFEPNEEYSLVRTIGNGTFGAVFEVVDPYGNHYAVKKVVQDPHYKNRELDTLNRLNHPNCMRLIKSYYTREGNPSLLYLHIVSDIFPTDLYKFVKNPTVEITSDLVRIFSYQIFSALHYLHQNGICHRDMKPTNVLVDPPTGRLQLCDFGSAKPIRADEDSVSYIATRSYRAPELLFGCKRYSFPVDIWAAGCIISELVNKGRILFSGQSNDEMIRVIMKVLGPPTAQNLREYGSTKKPSKSKKTRIPIKSVLESPIPDDLADLLEKIFVYSPSERINAYQCLNHPFFEPVRSEKAKLPNGEIYRLYPQQNPF</sequence>
<keyword evidence="5 10" id="KW-0418">Kinase</keyword>
<reference evidence="10" key="1">
    <citation type="submission" date="2016-10" db="EMBL/GenBank/DDBJ databases">
        <authorList>
            <person name="Benchimol M."/>
            <person name="Almeida L.G."/>
            <person name="Vasconcelos A.T."/>
            <person name="Perreira-Neves A."/>
            <person name="Rosa I.A."/>
            <person name="Tasca T."/>
            <person name="Bogo M.R."/>
            <person name="de Souza W."/>
        </authorList>
    </citation>
    <scope>NUCLEOTIDE SEQUENCE [LARGE SCALE GENOMIC DNA]</scope>
    <source>
        <strain evidence="10">K</strain>
    </source>
</reference>
<dbReference type="GO" id="GO:0030154">
    <property type="term" value="P:cell differentiation"/>
    <property type="evidence" value="ECO:0007669"/>
    <property type="project" value="TreeGrafter"/>
</dbReference>
<dbReference type="CDD" id="cd14137">
    <property type="entry name" value="STKc_GSK3"/>
    <property type="match status" value="1"/>
</dbReference>
<dbReference type="PANTHER" id="PTHR24057">
    <property type="entry name" value="GLYCOGEN SYNTHASE KINASE-3 ALPHA"/>
    <property type="match status" value="1"/>
</dbReference>
<comment type="caution">
    <text evidence="10">The sequence shown here is derived from an EMBL/GenBank/DDBJ whole genome shotgun (WGS) entry which is preliminary data.</text>
</comment>
<keyword evidence="3" id="KW-0808">Transferase</keyword>
<feature type="domain" description="Protein kinase" evidence="9">
    <location>
        <begin position="49"/>
        <end position="329"/>
    </location>
</feature>
<evidence type="ECO:0000256" key="4">
    <source>
        <dbReference type="ARBA" id="ARBA00022741"/>
    </source>
</evidence>
<name>A0A1J4KKY0_9EUKA</name>